<dbReference type="PANTHER" id="PTHR10334">
    <property type="entry name" value="CYSTEINE-RICH SECRETORY PROTEIN-RELATED"/>
    <property type="match status" value="1"/>
</dbReference>
<dbReference type="EMBL" id="AAZO01005071">
    <property type="status" value="NOT_ANNOTATED_CDS"/>
    <property type="molecule type" value="Genomic_DNA"/>
</dbReference>
<gene>
    <name evidence="4" type="primary">8234293</name>
    <name evidence="3" type="ORF">Phum_PHUM412750</name>
</gene>
<dbReference type="InterPro" id="IPR035940">
    <property type="entry name" value="CAP_sf"/>
</dbReference>
<dbReference type="Pfam" id="PF00188">
    <property type="entry name" value="CAP"/>
    <property type="match status" value="1"/>
</dbReference>
<protein>
    <submittedName>
        <fullName evidence="3">Ves G 5 allergen, putative</fullName>
    </submittedName>
</protein>
<sequence>MAVKTLFMLLLFFTSRCTVCYFLPEDHDGNCNGEKNVDNKTCEYHNRDSIENVCEGHRVVHNYLRSEEKKKIVDTHNDLRNNLTLGFYKRIPKARFLKKLSWNENLAELAQNRSIECEKYEREKKNDNYHLDKGDLIGENVAIVNDNDDNSVDDLMKLWINGLNYLNYDLISRYRPPSIENEYDFSTVVQTIWWNTSEIGCGRSKYNRSLECDDDDDCLKNETVIKLICYYFPIGNKINESVYIIDKGLSLLCHYENSQMFCAEFNGTDDDEGIVRVNMTGKSSNRSRQKDENVKFFDLTPVDII</sequence>
<reference evidence="3" key="2">
    <citation type="submission" date="2007-04" db="EMBL/GenBank/DDBJ databases">
        <title>The genome of the human body louse.</title>
        <authorList>
            <consortium name="The Human Body Louse Genome Consortium"/>
            <person name="Kirkness E."/>
            <person name="Walenz B."/>
            <person name="Hass B."/>
            <person name="Bruggner R."/>
            <person name="Strausberg R."/>
        </authorList>
    </citation>
    <scope>NUCLEOTIDE SEQUENCE</scope>
    <source>
        <strain evidence="3">USDA</strain>
    </source>
</reference>
<feature type="signal peptide" evidence="1">
    <location>
        <begin position="1"/>
        <end position="20"/>
    </location>
</feature>
<dbReference type="OrthoDB" id="414826at2759"/>
<dbReference type="EMBL" id="DS235745">
    <property type="protein sequence ID" value="EEB16232.1"/>
    <property type="molecule type" value="Genomic_DNA"/>
</dbReference>
<evidence type="ECO:0000313" key="3">
    <source>
        <dbReference type="EMBL" id="EEB16232.1"/>
    </source>
</evidence>
<dbReference type="GeneID" id="8234293"/>
<dbReference type="InterPro" id="IPR014044">
    <property type="entry name" value="CAP_dom"/>
</dbReference>
<dbReference type="KEGG" id="phu:Phum_PHUM412750"/>
<feature type="chain" id="PRO_5011412735" evidence="1">
    <location>
        <begin position="21"/>
        <end position="305"/>
    </location>
</feature>
<evidence type="ECO:0000313" key="4">
    <source>
        <dbReference type="EnsemblMetazoa" id="PHUM412750-PA"/>
    </source>
</evidence>
<dbReference type="SMART" id="SM00198">
    <property type="entry name" value="SCP"/>
    <property type="match status" value="1"/>
</dbReference>
<reference evidence="4" key="3">
    <citation type="submission" date="2020-05" db="UniProtKB">
        <authorList>
            <consortium name="EnsemblMetazoa"/>
        </authorList>
    </citation>
    <scope>IDENTIFICATION</scope>
    <source>
        <strain evidence="4">USDA</strain>
    </source>
</reference>
<evidence type="ECO:0000259" key="2">
    <source>
        <dbReference type="SMART" id="SM00198"/>
    </source>
</evidence>
<dbReference type="VEuPathDB" id="VectorBase:PHUM412750"/>
<evidence type="ECO:0000256" key="1">
    <source>
        <dbReference type="SAM" id="SignalP"/>
    </source>
</evidence>
<dbReference type="GO" id="GO:0005576">
    <property type="term" value="C:extracellular region"/>
    <property type="evidence" value="ECO:0007669"/>
    <property type="project" value="UniProtKB-SubCell"/>
</dbReference>
<dbReference type="InterPro" id="IPR001283">
    <property type="entry name" value="CRISP-related"/>
</dbReference>
<dbReference type="AlphaFoldDB" id="E0VS76"/>
<organism>
    <name type="scientific">Pediculus humanus subsp. corporis</name>
    <name type="common">Body louse</name>
    <dbReference type="NCBI Taxonomy" id="121224"/>
    <lineage>
        <taxon>Eukaryota</taxon>
        <taxon>Metazoa</taxon>
        <taxon>Ecdysozoa</taxon>
        <taxon>Arthropoda</taxon>
        <taxon>Hexapoda</taxon>
        <taxon>Insecta</taxon>
        <taxon>Pterygota</taxon>
        <taxon>Neoptera</taxon>
        <taxon>Paraneoptera</taxon>
        <taxon>Psocodea</taxon>
        <taxon>Troctomorpha</taxon>
        <taxon>Phthiraptera</taxon>
        <taxon>Anoplura</taxon>
        <taxon>Pediculidae</taxon>
        <taxon>Pediculus</taxon>
    </lineage>
</organism>
<name>E0VS76_PEDHC</name>
<dbReference type="HOGENOM" id="CLU_913089_0_0_1"/>
<dbReference type="Gene3D" id="3.40.33.10">
    <property type="entry name" value="CAP"/>
    <property type="match status" value="1"/>
</dbReference>
<dbReference type="InParanoid" id="E0VS76"/>
<proteinExistence type="predicted"/>
<dbReference type="PRINTS" id="PR00837">
    <property type="entry name" value="V5TPXLIKE"/>
</dbReference>
<keyword evidence="1" id="KW-0732">Signal</keyword>
<dbReference type="EnsemblMetazoa" id="PHUM412750-RA">
    <property type="protein sequence ID" value="PHUM412750-PA"/>
    <property type="gene ID" value="PHUM412750"/>
</dbReference>
<evidence type="ECO:0000313" key="5">
    <source>
        <dbReference type="Proteomes" id="UP000009046"/>
    </source>
</evidence>
<keyword evidence="5" id="KW-1185">Reference proteome</keyword>
<dbReference type="CDD" id="cd05380">
    <property type="entry name" value="CAP_euk"/>
    <property type="match status" value="1"/>
</dbReference>
<dbReference type="RefSeq" id="XP_002428970.1">
    <property type="nucleotide sequence ID" value="XM_002428925.1"/>
</dbReference>
<dbReference type="SUPFAM" id="SSF55797">
    <property type="entry name" value="PR-1-like"/>
    <property type="match status" value="1"/>
</dbReference>
<accession>E0VS76</accession>
<dbReference type="Proteomes" id="UP000009046">
    <property type="component" value="Unassembled WGS sequence"/>
</dbReference>
<reference evidence="3" key="1">
    <citation type="submission" date="2007-04" db="EMBL/GenBank/DDBJ databases">
        <title>Annotation of Pediculus humanus corporis strain USDA.</title>
        <authorList>
            <person name="Kirkness E."/>
            <person name="Hannick L."/>
            <person name="Hass B."/>
            <person name="Bruggner R."/>
            <person name="Lawson D."/>
            <person name="Bidwell S."/>
            <person name="Joardar V."/>
            <person name="Caler E."/>
            <person name="Walenz B."/>
            <person name="Inman J."/>
            <person name="Schobel S."/>
            <person name="Galinsky K."/>
            <person name="Amedeo P."/>
            <person name="Strausberg R."/>
        </authorList>
    </citation>
    <scope>NUCLEOTIDE SEQUENCE</scope>
    <source>
        <strain evidence="3">USDA</strain>
    </source>
</reference>
<dbReference type="CTD" id="8234293"/>
<feature type="domain" description="SCP" evidence="2">
    <location>
        <begin position="67"/>
        <end position="239"/>
    </location>
</feature>